<gene>
    <name evidence="1" type="primary">10</name>
    <name evidence="1" type="ORF">SEA_TWEETY19_10</name>
</gene>
<reference evidence="2" key="1">
    <citation type="submission" date="2020-08" db="EMBL/GenBank/DDBJ databases">
        <authorList>
            <person name="Hillin M.J."/>
            <person name="Beth T.W."/>
            <person name="Collman T.N."/>
            <person name="Davis R.E."/>
            <person name="Dobesh B.I."/>
            <person name="Johnson A.L."/>
            <person name="Lewis B.M."/>
            <person name="Suarez T.R."/>
            <person name="Villa E.C."/>
            <person name="Walker J.R."/>
            <person name="Labonte J.M."/>
            <person name="Butela K.A."/>
            <person name="Garlena R.A."/>
            <person name="Russell D.A."/>
            <person name="Pope W.H."/>
            <person name="Jacobs-Sera D."/>
            <person name="Hatfull G.F."/>
        </authorList>
    </citation>
    <scope>NUCLEOTIDE SEQUENCE [LARGE SCALE GENOMIC DNA]</scope>
</reference>
<protein>
    <submittedName>
        <fullName evidence="1">Head-to-tail stopper</fullName>
    </submittedName>
</protein>
<dbReference type="EMBL" id="MT897906">
    <property type="protein sequence ID" value="QNO12671.1"/>
    <property type="molecule type" value="Genomic_DNA"/>
</dbReference>
<organism evidence="1 2">
    <name type="scientific">Arthrobacter phage Tweety19</name>
    <dbReference type="NCBI Taxonomy" id="2768133"/>
    <lineage>
        <taxon>Viruses</taxon>
        <taxon>Duplodnaviria</taxon>
        <taxon>Heunggongvirae</taxon>
        <taxon>Uroviricota</taxon>
        <taxon>Caudoviricetes</taxon>
        <taxon>Casidaviridae</taxon>
        <taxon>Galvastonvirus</taxon>
        <taxon>Galvastonvirus tweety19</taxon>
    </lineage>
</organism>
<dbReference type="RefSeq" id="YP_010678401.1">
    <property type="nucleotide sequence ID" value="NC_071035.1"/>
</dbReference>
<dbReference type="Proteomes" id="UP000516204">
    <property type="component" value="Segment"/>
</dbReference>
<accession>A0A7G9W208</accession>
<name>A0A7G9W208_9CAUD</name>
<sequence>MLLSSPGPKTPVYRLRAVAALDSYGDPIESWAAPAKTRLFGARVQDTKTDEEDSTGRRIVRGEKTLFAPGVADLTEDDRIEYEGQIWRVNGVPSVRRGLGSLSFTTAYLTRSS</sequence>
<keyword evidence="2" id="KW-1185">Reference proteome</keyword>
<evidence type="ECO:0000313" key="2">
    <source>
        <dbReference type="Proteomes" id="UP000516204"/>
    </source>
</evidence>
<dbReference type="KEGG" id="vg:77954797"/>
<evidence type="ECO:0000313" key="1">
    <source>
        <dbReference type="EMBL" id="QNO12671.1"/>
    </source>
</evidence>
<dbReference type="GeneID" id="77954797"/>
<proteinExistence type="predicted"/>